<dbReference type="EMBL" id="KZ826008">
    <property type="protein sequence ID" value="PYH89858.1"/>
    <property type="molecule type" value="Genomic_DNA"/>
</dbReference>
<dbReference type="AlphaFoldDB" id="A0A319DP66"/>
<dbReference type="VEuPathDB" id="FungiDB:BO71DRAFT_335721"/>
<organism evidence="1 2">
    <name type="scientific">Aspergillus ellipticus CBS 707.79</name>
    <dbReference type="NCBI Taxonomy" id="1448320"/>
    <lineage>
        <taxon>Eukaryota</taxon>
        <taxon>Fungi</taxon>
        <taxon>Dikarya</taxon>
        <taxon>Ascomycota</taxon>
        <taxon>Pezizomycotina</taxon>
        <taxon>Eurotiomycetes</taxon>
        <taxon>Eurotiomycetidae</taxon>
        <taxon>Eurotiales</taxon>
        <taxon>Aspergillaceae</taxon>
        <taxon>Aspergillus</taxon>
        <taxon>Aspergillus subgen. Circumdati</taxon>
    </lineage>
</organism>
<evidence type="ECO:0008006" key="3">
    <source>
        <dbReference type="Google" id="ProtNLM"/>
    </source>
</evidence>
<dbReference type="OrthoDB" id="3352776at2759"/>
<sequence>MPRPKRAALTKPIHTFLALLTAPPPDLITSLLPLFTKTVLIHEHGLPTLAPFLGRDFTGPAGVKEYFSLLSDHLTYENMRFDAEGEWTVDVGNGTVCVRGWAVFYARATGMGGERGMGRGFGREGEEGGDKHGEWKIQEYRVWADTGAAYLALRGELGDSGI</sequence>
<evidence type="ECO:0000313" key="1">
    <source>
        <dbReference type="EMBL" id="PYH89858.1"/>
    </source>
</evidence>
<dbReference type="SUPFAM" id="SSF54427">
    <property type="entry name" value="NTF2-like"/>
    <property type="match status" value="1"/>
</dbReference>
<protein>
    <recommendedName>
        <fullName evidence="3">SnoaL-like domain-containing protein</fullName>
    </recommendedName>
</protein>
<gene>
    <name evidence="1" type="ORF">BO71DRAFT_335721</name>
</gene>
<keyword evidence="2" id="KW-1185">Reference proteome</keyword>
<dbReference type="InterPro" id="IPR032710">
    <property type="entry name" value="NTF2-like_dom_sf"/>
</dbReference>
<name>A0A319DP66_9EURO</name>
<dbReference type="Proteomes" id="UP000247810">
    <property type="component" value="Unassembled WGS sequence"/>
</dbReference>
<reference evidence="1 2" key="1">
    <citation type="submission" date="2018-02" db="EMBL/GenBank/DDBJ databases">
        <title>The genomes of Aspergillus section Nigri reveals drivers in fungal speciation.</title>
        <authorList>
            <consortium name="DOE Joint Genome Institute"/>
            <person name="Vesth T.C."/>
            <person name="Nybo J."/>
            <person name="Theobald S."/>
            <person name="Brandl J."/>
            <person name="Frisvad J.C."/>
            <person name="Nielsen K.F."/>
            <person name="Lyhne E.K."/>
            <person name="Kogle M.E."/>
            <person name="Kuo A."/>
            <person name="Riley R."/>
            <person name="Clum A."/>
            <person name="Nolan M."/>
            <person name="Lipzen A."/>
            <person name="Salamov A."/>
            <person name="Henrissat B."/>
            <person name="Wiebenga A."/>
            <person name="De vries R.P."/>
            <person name="Grigoriev I.V."/>
            <person name="Mortensen U.H."/>
            <person name="Andersen M.R."/>
            <person name="Baker S.E."/>
        </authorList>
    </citation>
    <scope>NUCLEOTIDE SEQUENCE [LARGE SCALE GENOMIC DNA]</scope>
    <source>
        <strain evidence="1 2">CBS 707.79</strain>
    </source>
</reference>
<proteinExistence type="predicted"/>
<dbReference type="STRING" id="1448320.A0A319DP66"/>
<accession>A0A319DP66</accession>
<evidence type="ECO:0000313" key="2">
    <source>
        <dbReference type="Proteomes" id="UP000247810"/>
    </source>
</evidence>